<evidence type="ECO:0000313" key="2">
    <source>
        <dbReference type="EMBL" id="JAE22290.1"/>
    </source>
</evidence>
<reference evidence="2" key="2">
    <citation type="journal article" date="2015" name="Data Brief">
        <title>Shoot transcriptome of the giant reed, Arundo donax.</title>
        <authorList>
            <person name="Barrero R.A."/>
            <person name="Guerrero F.D."/>
            <person name="Moolhuijzen P."/>
            <person name="Goolsby J.A."/>
            <person name="Tidwell J."/>
            <person name="Bellgard S.E."/>
            <person name="Bellgard M.I."/>
        </authorList>
    </citation>
    <scope>NUCLEOTIDE SEQUENCE</scope>
    <source>
        <tissue evidence="2">Shoot tissue taken approximately 20 cm above the soil surface</tissue>
    </source>
</reference>
<accession>A0A0A9GB24</accession>
<proteinExistence type="predicted"/>
<organism evidence="2">
    <name type="scientific">Arundo donax</name>
    <name type="common">Giant reed</name>
    <name type="synonym">Donax arundinaceus</name>
    <dbReference type="NCBI Taxonomy" id="35708"/>
    <lineage>
        <taxon>Eukaryota</taxon>
        <taxon>Viridiplantae</taxon>
        <taxon>Streptophyta</taxon>
        <taxon>Embryophyta</taxon>
        <taxon>Tracheophyta</taxon>
        <taxon>Spermatophyta</taxon>
        <taxon>Magnoliopsida</taxon>
        <taxon>Liliopsida</taxon>
        <taxon>Poales</taxon>
        <taxon>Poaceae</taxon>
        <taxon>PACMAD clade</taxon>
        <taxon>Arundinoideae</taxon>
        <taxon>Arundineae</taxon>
        <taxon>Arundo</taxon>
    </lineage>
</organism>
<sequence>MKLGAGWCALVTRSHRTRINFIQESQAPPPPRCSAARRVARASGLPSRPARRRHARPPEVRGELARLEENPRTPGATEKAGERKTAGELEGGVCL</sequence>
<name>A0A0A9GB24_ARUDO</name>
<protein>
    <submittedName>
        <fullName evidence="2">Uncharacterized protein</fullName>
    </submittedName>
</protein>
<reference evidence="2" key="1">
    <citation type="submission" date="2014-09" db="EMBL/GenBank/DDBJ databases">
        <authorList>
            <person name="Magalhaes I.L.F."/>
            <person name="Oliveira U."/>
            <person name="Santos F.R."/>
            <person name="Vidigal T.H.D.A."/>
            <person name="Brescovit A.D."/>
            <person name="Santos A.J."/>
        </authorList>
    </citation>
    <scope>NUCLEOTIDE SEQUENCE</scope>
    <source>
        <tissue evidence="2">Shoot tissue taken approximately 20 cm above the soil surface</tissue>
    </source>
</reference>
<dbReference type="AlphaFoldDB" id="A0A0A9GB24"/>
<evidence type="ECO:0000256" key="1">
    <source>
        <dbReference type="SAM" id="MobiDB-lite"/>
    </source>
</evidence>
<feature type="compositionally biased region" description="Basic and acidic residues" evidence="1">
    <location>
        <begin position="56"/>
        <end position="71"/>
    </location>
</feature>
<feature type="region of interest" description="Disordered" evidence="1">
    <location>
        <begin position="24"/>
        <end position="95"/>
    </location>
</feature>
<dbReference type="EMBL" id="GBRH01175606">
    <property type="protein sequence ID" value="JAE22290.1"/>
    <property type="molecule type" value="Transcribed_RNA"/>
</dbReference>